<name>A0A2M4D9C6_ANODA</name>
<dbReference type="AlphaFoldDB" id="A0A2M4D9C6"/>
<accession>A0A2M4D9C6</accession>
<organism evidence="1">
    <name type="scientific">Anopheles darlingi</name>
    <name type="common">Mosquito</name>
    <dbReference type="NCBI Taxonomy" id="43151"/>
    <lineage>
        <taxon>Eukaryota</taxon>
        <taxon>Metazoa</taxon>
        <taxon>Ecdysozoa</taxon>
        <taxon>Arthropoda</taxon>
        <taxon>Hexapoda</taxon>
        <taxon>Insecta</taxon>
        <taxon>Pterygota</taxon>
        <taxon>Neoptera</taxon>
        <taxon>Endopterygota</taxon>
        <taxon>Diptera</taxon>
        <taxon>Nematocera</taxon>
        <taxon>Culicoidea</taxon>
        <taxon>Culicidae</taxon>
        <taxon>Anophelinae</taxon>
        <taxon>Anopheles</taxon>
    </lineage>
</organism>
<proteinExistence type="predicted"/>
<dbReference type="EMBL" id="GGFL01010005">
    <property type="protein sequence ID" value="MBW74183.1"/>
    <property type="molecule type" value="Transcribed_RNA"/>
</dbReference>
<evidence type="ECO:0000313" key="1">
    <source>
        <dbReference type="EMBL" id="MBW74183.1"/>
    </source>
</evidence>
<protein>
    <submittedName>
        <fullName evidence="1">Putative secreted protein</fullName>
    </submittedName>
</protein>
<sequence>MVAPAVTVSATATAGAAHCLERRPTPGGTLATRPTVALTCCRCTERMQPKDKGNTTASGAVWRHGR</sequence>
<reference evidence="1" key="1">
    <citation type="submission" date="2018-01" db="EMBL/GenBank/DDBJ databases">
        <title>An insight into the sialome of Amazonian anophelines.</title>
        <authorList>
            <person name="Ribeiro J.M."/>
            <person name="Scarpassa V."/>
            <person name="Calvo E."/>
        </authorList>
    </citation>
    <scope>NUCLEOTIDE SEQUENCE</scope>
</reference>